<evidence type="ECO:0000313" key="2">
    <source>
        <dbReference type="Proteomes" id="UP000547973"/>
    </source>
</evidence>
<sequence>MSNRLASSVFFAYSSHSPLIAESVRASANILRANMESAVTWEDLPVPGRHLVAEICAAIDGVDVLIAEVSSLNENVLFELGYAIGRGKHTVPALDETLTTATRSWKSLGLLSQMGRIDYSGDASKLAALFLASRPRVGEPTHLDRLLADAKTKKPNSLFAPQPAVPTTAFSNLKKMLDRDRGWTLRGSSEDLVLAPLKFYVEEIYRSTAAIIPFLDPDRNRAEEHNSRASLLAGIAHGLDVPLLLVAEPTYQTPLDYSDMLLNFQSSSDLQGRVRIWLDERHLQATTTGRRAGRLALQVELPIRSFGQYVAEYERDSLADYFVPTSEYETMLRGDAKIFVGRKGTGKTATMQRLVDDLRSSGKNLVVSIKPASYEISGLVEAIGSVDSEAVTDYMLLSLWSYLVYTEIAMQIVRHADSRPAGWPLDEDIERVRKELENLGVEVDADLSSRLEHAVNDFITPQKTHTRRPDDREAVAKAFKVEHVRRLVAAMQPNLASYDRVAVLFDNLDKAWQRGINYAAMSRFLLALLVASGKIERELRRSSDHPAGPVFTLAVFLRTDIFDIVTRFAREPDKIETLEVRWSDEELLLRVLEERYGALRDDDHSGVEADMWAEIFETEVRSTQTRDYIPWRVLPRPRDLVYFANAALTSAINNKHDLVRETDLIAAEQPYSEFVVEALLVEGQAEEFDLEAVIYEFVGKPATLDQTEIIALLSPHGDANDIRDFLVRSTFLQIEMSEGTFEHVDGAARARRRLKIAEQGAANDGRPLHFRVHPAYRPFLEIPDTDLHIK</sequence>
<accession>A0A7Z0CIA8</accession>
<keyword evidence="2" id="KW-1185">Reference proteome</keyword>
<protein>
    <submittedName>
        <fullName evidence="1">Uncharacterized protein</fullName>
    </submittedName>
</protein>
<name>A0A7Z0CIA8_9MICO</name>
<evidence type="ECO:0000313" key="1">
    <source>
        <dbReference type="EMBL" id="NYI41714.1"/>
    </source>
</evidence>
<dbReference type="InterPro" id="IPR059206">
    <property type="entry name" value="Sll1717-like"/>
</dbReference>
<gene>
    <name evidence="1" type="ORF">BKA03_001833</name>
</gene>
<dbReference type="NCBIfam" id="NF047389">
    <property type="entry name" value="ATPase_Sll1717"/>
    <property type="match status" value="1"/>
</dbReference>
<dbReference type="EMBL" id="JACBZO010000001">
    <property type="protein sequence ID" value="NYI41714.1"/>
    <property type="molecule type" value="Genomic_DNA"/>
</dbReference>
<comment type="caution">
    <text evidence="1">The sequence shown here is derived from an EMBL/GenBank/DDBJ whole genome shotgun (WGS) entry which is preliminary data.</text>
</comment>
<dbReference type="Proteomes" id="UP000547973">
    <property type="component" value="Unassembled WGS sequence"/>
</dbReference>
<reference evidence="1 2" key="1">
    <citation type="submission" date="2020-07" db="EMBL/GenBank/DDBJ databases">
        <title>Sequencing the genomes of 1000 actinobacteria strains.</title>
        <authorList>
            <person name="Klenk H.-P."/>
        </authorList>
    </citation>
    <scope>NUCLEOTIDE SEQUENCE [LARGE SCALE GENOMIC DNA]</scope>
    <source>
        <strain evidence="1 2">DSM 19970</strain>
    </source>
</reference>
<proteinExistence type="predicted"/>
<organism evidence="1 2">
    <name type="scientific">Demequina lutea</name>
    <dbReference type="NCBI Taxonomy" id="431489"/>
    <lineage>
        <taxon>Bacteria</taxon>
        <taxon>Bacillati</taxon>
        <taxon>Actinomycetota</taxon>
        <taxon>Actinomycetes</taxon>
        <taxon>Micrococcales</taxon>
        <taxon>Demequinaceae</taxon>
        <taxon>Demequina</taxon>
    </lineage>
</organism>
<dbReference type="AlphaFoldDB" id="A0A7Z0CIA8"/>
<dbReference type="RefSeq" id="WP_179398063.1">
    <property type="nucleotide sequence ID" value="NZ_JACBZO010000001.1"/>
</dbReference>